<dbReference type="AlphaFoldDB" id="A0A2K2DB30"/>
<evidence type="ECO:0000313" key="2">
    <source>
        <dbReference type="EMBL" id="PNT71494.1"/>
    </source>
</evidence>
<reference evidence="2 3" key="1">
    <citation type="journal article" date="2010" name="Nature">
        <title>Genome sequencing and analysis of the model grass Brachypodium distachyon.</title>
        <authorList>
            <consortium name="International Brachypodium Initiative"/>
        </authorList>
    </citation>
    <scope>NUCLEOTIDE SEQUENCE [LARGE SCALE GENOMIC DNA]</scope>
    <source>
        <strain evidence="2 3">Bd21</strain>
    </source>
</reference>
<evidence type="ECO:0000313" key="4">
    <source>
        <dbReference type="Proteomes" id="UP000008810"/>
    </source>
</evidence>
<dbReference type="EMBL" id="CM000881">
    <property type="protein sequence ID" value="PNT71494.1"/>
    <property type="molecule type" value="Genomic_DNA"/>
</dbReference>
<sequence>MIQKNLFELASMHCIAYRQTKRLQLADVADVRLSHHHVLSPNFSLSFLSPLPFSLASRSPRFSISVPRPSPPSLLRSRVDPDSREAMDEACGLKVYVNGHQPTTCFLSTDAVLPYTSTVVVLRRCVPGDDRGGLPRQPTRRRAMGPQRSGLAGNLLSYHHTSAGEEEAAIREANALGQGCGRSVPRRPTGGGPYTISSSGRGLVCREGWPRL</sequence>
<dbReference type="EnsemblPlants" id="PNT71494">
    <property type="protein sequence ID" value="PNT71494"/>
    <property type="gene ID" value="BRADI_2g28421v3"/>
</dbReference>
<dbReference type="Proteomes" id="UP000008810">
    <property type="component" value="Chromosome 2"/>
</dbReference>
<name>A0A2K2DB30_BRADI</name>
<reference evidence="3" key="3">
    <citation type="submission" date="2018-08" db="UniProtKB">
        <authorList>
            <consortium name="EnsemblPlants"/>
        </authorList>
    </citation>
    <scope>IDENTIFICATION</scope>
    <source>
        <strain evidence="3">cv. Bd21</strain>
    </source>
</reference>
<dbReference type="Gramene" id="PNT71494">
    <property type="protein sequence ID" value="PNT71494"/>
    <property type="gene ID" value="BRADI_2g28421v3"/>
</dbReference>
<dbReference type="InParanoid" id="A0A2K2DB30"/>
<proteinExistence type="predicted"/>
<keyword evidence="4" id="KW-1185">Reference proteome</keyword>
<feature type="region of interest" description="Disordered" evidence="1">
    <location>
        <begin position="131"/>
        <end position="152"/>
    </location>
</feature>
<organism evidence="2">
    <name type="scientific">Brachypodium distachyon</name>
    <name type="common">Purple false brome</name>
    <name type="synonym">Trachynia distachya</name>
    <dbReference type="NCBI Taxonomy" id="15368"/>
    <lineage>
        <taxon>Eukaryota</taxon>
        <taxon>Viridiplantae</taxon>
        <taxon>Streptophyta</taxon>
        <taxon>Embryophyta</taxon>
        <taxon>Tracheophyta</taxon>
        <taxon>Spermatophyta</taxon>
        <taxon>Magnoliopsida</taxon>
        <taxon>Liliopsida</taxon>
        <taxon>Poales</taxon>
        <taxon>Poaceae</taxon>
        <taxon>BOP clade</taxon>
        <taxon>Pooideae</taxon>
        <taxon>Stipodae</taxon>
        <taxon>Brachypodieae</taxon>
        <taxon>Brachypodium</taxon>
    </lineage>
</organism>
<evidence type="ECO:0000313" key="3">
    <source>
        <dbReference type="EnsemblPlants" id="PNT71494"/>
    </source>
</evidence>
<gene>
    <name evidence="2" type="ORF">BRADI_2g28421v3</name>
</gene>
<evidence type="ECO:0000256" key="1">
    <source>
        <dbReference type="SAM" id="MobiDB-lite"/>
    </source>
</evidence>
<reference evidence="2" key="2">
    <citation type="submission" date="2017-06" db="EMBL/GenBank/DDBJ databases">
        <title>WGS assembly of Brachypodium distachyon.</title>
        <authorList>
            <consortium name="The International Brachypodium Initiative"/>
            <person name="Lucas S."/>
            <person name="Harmon-Smith M."/>
            <person name="Lail K."/>
            <person name="Tice H."/>
            <person name="Grimwood J."/>
            <person name="Bruce D."/>
            <person name="Barry K."/>
            <person name="Shu S."/>
            <person name="Lindquist E."/>
            <person name="Wang M."/>
            <person name="Pitluck S."/>
            <person name="Vogel J.P."/>
            <person name="Garvin D.F."/>
            <person name="Mockler T.C."/>
            <person name="Schmutz J."/>
            <person name="Rokhsar D."/>
            <person name="Bevan M.W."/>
        </authorList>
    </citation>
    <scope>NUCLEOTIDE SEQUENCE</scope>
    <source>
        <strain evidence="2">Bd21</strain>
    </source>
</reference>
<protein>
    <submittedName>
        <fullName evidence="2 3">Uncharacterized protein</fullName>
    </submittedName>
</protein>
<accession>A0A2K2DB30</accession>